<feature type="compositionally biased region" description="Basic and acidic residues" evidence="1">
    <location>
        <begin position="62"/>
        <end position="71"/>
    </location>
</feature>
<dbReference type="Proteomes" id="UP001341840">
    <property type="component" value="Unassembled WGS sequence"/>
</dbReference>
<comment type="caution">
    <text evidence="2">The sequence shown here is derived from an EMBL/GenBank/DDBJ whole genome shotgun (WGS) entry which is preliminary data.</text>
</comment>
<sequence length="99" mass="11084">MAEDELPVFDGVGSDYGWSILAWQFWNGRGYNTPIWLTAPRTRSADIVTLQTLDSYSSPGDTQRKELKPPKSLDISNIQHASPLSKLEPAPEKSQIHTE</sequence>
<protein>
    <submittedName>
        <fullName evidence="2">Uncharacterized protein</fullName>
    </submittedName>
</protein>
<evidence type="ECO:0000256" key="1">
    <source>
        <dbReference type="SAM" id="MobiDB-lite"/>
    </source>
</evidence>
<keyword evidence="3" id="KW-1185">Reference proteome</keyword>
<proteinExistence type="predicted"/>
<accession>A0ABU6UN56</accession>
<organism evidence="2 3">
    <name type="scientific">Stylosanthes scabra</name>
    <dbReference type="NCBI Taxonomy" id="79078"/>
    <lineage>
        <taxon>Eukaryota</taxon>
        <taxon>Viridiplantae</taxon>
        <taxon>Streptophyta</taxon>
        <taxon>Embryophyta</taxon>
        <taxon>Tracheophyta</taxon>
        <taxon>Spermatophyta</taxon>
        <taxon>Magnoliopsida</taxon>
        <taxon>eudicotyledons</taxon>
        <taxon>Gunneridae</taxon>
        <taxon>Pentapetalae</taxon>
        <taxon>rosids</taxon>
        <taxon>fabids</taxon>
        <taxon>Fabales</taxon>
        <taxon>Fabaceae</taxon>
        <taxon>Papilionoideae</taxon>
        <taxon>50 kb inversion clade</taxon>
        <taxon>dalbergioids sensu lato</taxon>
        <taxon>Dalbergieae</taxon>
        <taxon>Pterocarpus clade</taxon>
        <taxon>Stylosanthes</taxon>
    </lineage>
</organism>
<reference evidence="2 3" key="1">
    <citation type="journal article" date="2023" name="Plants (Basel)">
        <title>Bridging the Gap: Combining Genomics and Transcriptomics Approaches to Understand Stylosanthes scabra, an Orphan Legume from the Brazilian Caatinga.</title>
        <authorList>
            <person name="Ferreira-Neto J.R.C."/>
            <person name="da Silva M.D."/>
            <person name="Binneck E."/>
            <person name="de Melo N.F."/>
            <person name="da Silva R.H."/>
            <person name="de Melo A.L.T.M."/>
            <person name="Pandolfi V."/>
            <person name="Bustamante F.O."/>
            <person name="Brasileiro-Vidal A.C."/>
            <person name="Benko-Iseppon A.M."/>
        </authorList>
    </citation>
    <scope>NUCLEOTIDE SEQUENCE [LARGE SCALE GENOMIC DNA]</scope>
    <source>
        <tissue evidence="2">Leaves</tissue>
    </source>
</reference>
<gene>
    <name evidence="2" type="ORF">PIB30_071500</name>
</gene>
<dbReference type="EMBL" id="JASCZI010121656">
    <property type="protein sequence ID" value="MED6162546.1"/>
    <property type="molecule type" value="Genomic_DNA"/>
</dbReference>
<feature type="compositionally biased region" description="Basic and acidic residues" evidence="1">
    <location>
        <begin position="89"/>
        <end position="99"/>
    </location>
</feature>
<name>A0ABU6UN56_9FABA</name>
<feature type="region of interest" description="Disordered" evidence="1">
    <location>
        <begin position="54"/>
        <end position="99"/>
    </location>
</feature>
<evidence type="ECO:0000313" key="3">
    <source>
        <dbReference type="Proteomes" id="UP001341840"/>
    </source>
</evidence>
<evidence type="ECO:0000313" key="2">
    <source>
        <dbReference type="EMBL" id="MED6162546.1"/>
    </source>
</evidence>